<proteinExistence type="predicted"/>
<keyword evidence="2" id="KW-1185">Reference proteome</keyword>
<organism evidence="1 2">
    <name type="scientific">Periplaneta americana</name>
    <name type="common">American cockroach</name>
    <name type="synonym">Blatta americana</name>
    <dbReference type="NCBI Taxonomy" id="6978"/>
    <lineage>
        <taxon>Eukaryota</taxon>
        <taxon>Metazoa</taxon>
        <taxon>Ecdysozoa</taxon>
        <taxon>Arthropoda</taxon>
        <taxon>Hexapoda</taxon>
        <taxon>Insecta</taxon>
        <taxon>Pterygota</taxon>
        <taxon>Neoptera</taxon>
        <taxon>Polyneoptera</taxon>
        <taxon>Dictyoptera</taxon>
        <taxon>Blattodea</taxon>
        <taxon>Blattoidea</taxon>
        <taxon>Blattidae</taxon>
        <taxon>Blattinae</taxon>
        <taxon>Periplaneta</taxon>
    </lineage>
</organism>
<comment type="caution">
    <text evidence="1">The sequence shown here is derived from an EMBL/GenBank/DDBJ whole genome shotgun (WGS) entry which is preliminary data.</text>
</comment>
<evidence type="ECO:0000313" key="2">
    <source>
        <dbReference type="Proteomes" id="UP001148838"/>
    </source>
</evidence>
<sequence length="216" mass="25182">MVNGRRVRGRKRYQMIDDIKVYEYGSCEETKKKAENGKDWKTGGSWVCSYDGWINFENETQDRQEWRNAICEREGKGSGFSYDLLDGARTTFRGMVLHDQPGEYCRRNGRTYYEHGRGCKRRDGGLEGIKGMYHSEEASRHIHGQEGRARENENRDDVVNFRNQHVWADENSHAVEETRHQHRFSINVWAGVFGDRLRAIRATTEINRGSLSRLSS</sequence>
<reference evidence="1 2" key="1">
    <citation type="journal article" date="2022" name="Allergy">
        <title>Genome assembly and annotation of Periplaneta americana reveal a comprehensive cockroach allergen profile.</title>
        <authorList>
            <person name="Wang L."/>
            <person name="Xiong Q."/>
            <person name="Saelim N."/>
            <person name="Wang L."/>
            <person name="Nong W."/>
            <person name="Wan A.T."/>
            <person name="Shi M."/>
            <person name="Liu X."/>
            <person name="Cao Q."/>
            <person name="Hui J.H.L."/>
            <person name="Sookrung N."/>
            <person name="Leung T.F."/>
            <person name="Tungtrongchitr A."/>
            <person name="Tsui S.K.W."/>
        </authorList>
    </citation>
    <scope>NUCLEOTIDE SEQUENCE [LARGE SCALE GENOMIC DNA]</scope>
    <source>
        <strain evidence="1">PWHHKU_190912</strain>
    </source>
</reference>
<dbReference type="EMBL" id="JAJSOF020000031">
    <property type="protein sequence ID" value="KAJ4431294.1"/>
    <property type="molecule type" value="Genomic_DNA"/>
</dbReference>
<gene>
    <name evidence="1" type="ORF">ANN_19891</name>
</gene>
<evidence type="ECO:0000313" key="1">
    <source>
        <dbReference type="EMBL" id="KAJ4431294.1"/>
    </source>
</evidence>
<accession>A0ABQ8SB39</accession>
<protein>
    <submittedName>
        <fullName evidence="1">Uncharacterized protein</fullName>
    </submittedName>
</protein>
<name>A0ABQ8SB39_PERAM</name>
<dbReference type="Proteomes" id="UP001148838">
    <property type="component" value="Unassembled WGS sequence"/>
</dbReference>